<dbReference type="AlphaFoldDB" id="A0A437D2V0"/>
<keyword evidence="2" id="KW-0732">Signal</keyword>
<evidence type="ECO:0000313" key="3">
    <source>
        <dbReference type="EMBL" id="RVE69440.1"/>
    </source>
</evidence>
<dbReference type="EMBL" id="CM012444">
    <property type="protein sequence ID" value="RVE69440.1"/>
    <property type="molecule type" value="Genomic_DNA"/>
</dbReference>
<dbReference type="InterPro" id="IPR039090">
    <property type="entry name" value="CD7"/>
</dbReference>
<dbReference type="InterPro" id="IPR036179">
    <property type="entry name" value="Ig-like_dom_sf"/>
</dbReference>
<evidence type="ECO:0000256" key="1">
    <source>
        <dbReference type="SAM" id="Phobius"/>
    </source>
</evidence>
<feature type="chain" id="PRO_5019142697" description="Immunoglobulin V-set domain-containing protein" evidence="2">
    <location>
        <begin position="21"/>
        <end position="190"/>
    </location>
</feature>
<dbReference type="OrthoDB" id="8953200at2759"/>
<keyword evidence="1" id="KW-0472">Membrane</keyword>
<dbReference type="GO" id="GO:0038023">
    <property type="term" value="F:signaling receptor activity"/>
    <property type="evidence" value="ECO:0007669"/>
    <property type="project" value="InterPro"/>
</dbReference>
<keyword evidence="4" id="KW-1185">Reference proteome</keyword>
<organism evidence="3 4">
    <name type="scientific">Oryzias javanicus</name>
    <name type="common">Javanese ricefish</name>
    <name type="synonym">Aplocheilus javanicus</name>
    <dbReference type="NCBI Taxonomy" id="123683"/>
    <lineage>
        <taxon>Eukaryota</taxon>
        <taxon>Metazoa</taxon>
        <taxon>Chordata</taxon>
        <taxon>Craniata</taxon>
        <taxon>Vertebrata</taxon>
        <taxon>Euteleostomi</taxon>
        <taxon>Actinopterygii</taxon>
        <taxon>Neopterygii</taxon>
        <taxon>Teleostei</taxon>
        <taxon>Neoteleostei</taxon>
        <taxon>Acanthomorphata</taxon>
        <taxon>Ovalentaria</taxon>
        <taxon>Atherinomorphae</taxon>
        <taxon>Beloniformes</taxon>
        <taxon>Adrianichthyidae</taxon>
        <taxon>Oryziinae</taxon>
        <taxon>Oryzias</taxon>
    </lineage>
</organism>
<evidence type="ECO:0000313" key="4">
    <source>
        <dbReference type="Proteomes" id="UP000283210"/>
    </source>
</evidence>
<protein>
    <recommendedName>
        <fullName evidence="5">Immunoglobulin V-set domain-containing protein</fullName>
    </recommendedName>
</protein>
<feature type="signal peptide" evidence="2">
    <location>
        <begin position="1"/>
        <end position="20"/>
    </location>
</feature>
<accession>A0A437D2V0</accession>
<dbReference type="PANTHER" id="PTHR15343:SF0">
    <property type="entry name" value="T-CELL ANTIGEN CD7"/>
    <property type="match status" value="1"/>
</dbReference>
<keyword evidence="1" id="KW-0812">Transmembrane</keyword>
<evidence type="ECO:0000256" key="2">
    <source>
        <dbReference type="SAM" id="SignalP"/>
    </source>
</evidence>
<name>A0A437D2V0_ORYJA</name>
<dbReference type="GO" id="GO:0002250">
    <property type="term" value="P:adaptive immune response"/>
    <property type="evidence" value="ECO:0007669"/>
    <property type="project" value="InterPro"/>
</dbReference>
<evidence type="ECO:0008006" key="5">
    <source>
        <dbReference type="Google" id="ProtNLM"/>
    </source>
</evidence>
<proteinExistence type="predicted"/>
<dbReference type="Proteomes" id="UP000283210">
    <property type="component" value="Chromosome 8"/>
</dbReference>
<gene>
    <name evidence="3" type="ORF">OJAV_G00077790</name>
</gene>
<dbReference type="InterPro" id="IPR013783">
    <property type="entry name" value="Ig-like_fold"/>
</dbReference>
<dbReference type="GO" id="GO:0016020">
    <property type="term" value="C:membrane"/>
    <property type="evidence" value="ECO:0007669"/>
    <property type="project" value="InterPro"/>
</dbReference>
<reference evidence="3 4" key="1">
    <citation type="submission" date="2018-11" db="EMBL/GenBank/DDBJ databases">
        <authorList>
            <person name="Lopez-Roques C."/>
            <person name="Donnadieu C."/>
            <person name="Bouchez O."/>
            <person name="Klopp C."/>
            <person name="Cabau C."/>
            <person name="Zahm M."/>
        </authorList>
    </citation>
    <scope>NUCLEOTIDE SEQUENCE [LARGE SCALE GENOMIC DNA]</scope>
    <source>
        <strain evidence="3">RS831</strain>
        <tissue evidence="3">Whole body</tissue>
    </source>
</reference>
<dbReference type="PANTHER" id="PTHR15343">
    <property type="entry name" value="CD7"/>
    <property type="match status" value="1"/>
</dbReference>
<dbReference type="SUPFAM" id="SSF48726">
    <property type="entry name" value="Immunoglobulin"/>
    <property type="match status" value="1"/>
</dbReference>
<sequence length="190" mass="21471">MSAVWLTIAAVFCVLSAAEGNNIVWKNVGEDVTIACRTSQEQSHMFLKRGLHEETVLVYADKNSTKLKVEPANKIQTKGKFPNITFTIKNLTSTDIGPHWCLFTRYAEKFKEVNDKKNGSILLVIKDSEVNCSSKTPLYLIAIVVSAAVLITLVFTIFLTKFVKLECIKKNPQRRPTNDVYEDMRGTIRR</sequence>
<feature type="transmembrane region" description="Helical" evidence="1">
    <location>
        <begin position="138"/>
        <end position="160"/>
    </location>
</feature>
<keyword evidence="1" id="KW-1133">Transmembrane helix</keyword>
<dbReference type="Gene3D" id="2.60.40.10">
    <property type="entry name" value="Immunoglobulins"/>
    <property type="match status" value="1"/>
</dbReference>
<reference evidence="3 4" key="2">
    <citation type="submission" date="2019-01" db="EMBL/GenBank/DDBJ databases">
        <title>A chromosome length genome reference of the Java medaka (oryzias javanicus).</title>
        <authorList>
            <person name="Herpin A."/>
            <person name="Takehana Y."/>
            <person name="Naruse K."/>
            <person name="Ansai S."/>
            <person name="Kawaguchi M."/>
        </authorList>
    </citation>
    <scope>NUCLEOTIDE SEQUENCE [LARGE SCALE GENOMIC DNA]</scope>
    <source>
        <strain evidence="3">RS831</strain>
        <tissue evidence="3">Whole body</tissue>
    </source>
</reference>